<dbReference type="AlphaFoldDB" id="A0AAU8DND7"/>
<dbReference type="EMBL" id="CP159218">
    <property type="protein sequence ID" value="XCG63509.1"/>
    <property type="molecule type" value="Genomic_DNA"/>
</dbReference>
<reference evidence="2" key="1">
    <citation type="submission" date="2024-05" db="EMBL/GenBank/DDBJ databases">
        <authorList>
            <person name="Cai S.Y."/>
            <person name="Jin L.M."/>
            <person name="Li H.R."/>
        </authorList>
    </citation>
    <scope>NUCLEOTIDE SEQUENCE</scope>
    <source>
        <strain evidence="2">A5-74</strain>
    </source>
</reference>
<gene>
    <name evidence="2" type="ORF">ABLG96_20320</name>
</gene>
<dbReference type="InterPro" id="IPR036291">
    <property type="entry name" value="NAD(P)-bd_dom_sf"/>
</dbReference>
<dbReference type="InterPro" id="IPR001509">
    <property type="entry name" value="Epimerase_deHydtase"/>
</dbReference>
<accession>A0AAU8DND7</accession>
<dbReference type="SUPFAM" id="SSF51735">
    <property type="entry name" value="NAD(P)-binding Rossmann-fold domains"/>
    <property type="match status" value="1"/>
</dbReference>
<protein>
    <submittedName>
        <fullName evidence="2">NAD-dependent epimerase/dehydratase family protein</fullName>
    </submittedName>
</protein>
<dbReference type="Gene3D" id="3.40.50.720">
    <property type="entry name" value="NAD(P)-binding Rossmann-like Domain"/>
    <property type="match status" value="1"/>
</dbReference>
<proteinExistence type="predicted"/>
<dbReference type="Pfam" id="PF01370">
    <property type="entry name" value="Epimerase"/>
    <property type="match status" value="1"/>
</dbReference>
<evidence type="ECO:0000259" key="1">
    <source>
        <dbReference type="Pfam" id="PF01370"/>
    </source>
</evidence>
<dbReference type="RefSeq" id="WP_353649124.1">
    <property type="nucleotide sequence ID" value="NZ_CP159218.1"/>
</dbReference>
<evidence type="ECO:0000313" key="2">
    <source>
        <dbReference type="EMBL" id="XCG63509.1"/>
    </source>
</evidence>
<organism evidence="2">
    <name type="scientific">Nakamurella sp. A5-74</name>
    <dbReference type="NCBI Taxonomy" id="3158264"/>
    <lineage>
        <taxon>Bacteria</taxon>
        <taxon>Bacillati</taxon>
        <taxon>Actinomycetota</taxon>
        <taxon>Actinomycetes</taxon>
        <taxon>Nakamurellales</taxon>
        <taxon>Nakamurellaceae</taxon>
        <taxon>Nakamurella</taxon>
    </lineage>
</organism>
<name>A0AAU8DND7_9ACTN</name>
<sequence>MRIAVIGGSGHIGTFLMPRLVRAGHDALNLSRGTSRPYRDDPAWTDVTALTVDREAEDAAGTFGSRVAALGADVVVDLICFTPASATALVQAIRGATGQLLHCGSIWRYGNSRKLPVREDDTSPPFGEYGIQKAAIADLLAAETSGGGLATTVLHPGHISGPGWTPIGPLGNLDPQVWHAISAGEEIAIPGLGTELMHHVHADDVAQAFALAVEHPQESAGEAFNVVAPSALTVRGYLELASHWFGRPLRTRSVSWTEFQDGTTPEFADTSWQHLRRSQYASIDKARTLLGFAPAFEPEDAILDAVRWLIDHGQLDVARPLRSEID</sequence>
<dbReference type="InterPro" id="IPR050177">
    <property type="entry name" value="Lipid_A_modif_metabolic_enz"/>
</dbReference>
<feature type="domain" description="NAD-dependent epimerase/dehydratase" evidence="1">
    <location>
        <begin position="3"/>
        <end position="226"/>
    </location>
</feature>
<dbReference type="PANTHER" id="PTHR43245">
    <property type="entry name" value="BIFUNCTIONAL POLYMYXIN RESISTANCE PROTEIN ARNA"/>
    <property type="match status" value="1"/>
</dbReference>